<sequence>MSAERRAGVVLHWAFWSGSSGVPKPIDENNLKAKGNYWLTL</sequence>
<keyword evidence="2" id="KW-1185">Reference proteome</keyword>
<dbReference type="AlphaFoldDB" id="A0A512C4H6"/>
<protein>
    <submittedName>
        <fullName evidence="1">Uncharacterized protein</fullName>
    </submittedName>
</protein>
<name>A0A512C4H6_9HYPH</name>
<evidence type="ECO:0000313" key="1">
    <source>
        <dbReference type="EMBL" id="GEO19101.1"/>
    </source>
</evidence>
<accession>A0A512C4H6</accession>
<proteinExistence type="predicted"/>
<dbReference type="EMBL" id="BJYU01000323">
    <property type="protein sequence ID" value="GEO19101.1"/>
    <property type="molecule type" value="Genomic_DNA"/>
</dbReference>
<dbReference type="Proteomes" id="UP000321085">
    <property type="component" value="Unassembled WGS sequence"/>
</dbReference>
<organism evidence="1 2">
    <name type="scientific">Microvirga aerophila</name>
    <dbReference type="NCBI Taxonomy" id="670291"/>
    <lineage>
        <taxon>Bacteria</taxon>
        <taxon>Pseudomonadati</taxon>
        <taxon>Pseudomonadota</taxon>
        <taxon>Alphaproteobacteria</taxon>
        <taxon>Hyphomicrobiales</taxon>
        <taxon>Methylobacteriaceae</taxon>
        <taxon>Microvirga</taxon>
    </lineage>
</organism>
<comment type="caution">
    <text evidence="1">The sequence shown here is derived from an EMBL/GenBank/DDBJ whole genome shotgun (WGS) entry which is preliminary data.</text>
</comment>
<gene>
    <name evidence="1" type="ORF">MAE02_67970</name>
</gene>
<evidence type="ECO:0000313" key="2">
    <source>
        <dbReference type="Proteomes" id="UP000321085"/>
    </source>
</evidence>
<reference evidence="1 2" key="1">
    <citation type="submission" date="2019-07" db="EMBL/GenBank/DDBJ databases">
        <title>Whole genome shotgun sequence of Microvirga aerophila NBRC 106136.</title>
        <authorList>
            <person name="Hosoyama A."/>
            <person name="Uohara A."/>
            <person name="Ohji S."/>
            <person name="Ichikawa N."/>
        </authorList>
    </citation>
    <scope>NUCLEOTIDE SEQUENCE [LARGE SCALE GENOMIC DNA]</scope>
    <source>
        <strain evidence="1 2">NBRC 106136</strain>
    </source>
</reference>